<dbReference type="EMBL" id="CP090893">
    <property type="protein sequence ID" value="ULT98992.1"/>
    <property type="molecule type" value="Genomic_DNA"/>
</dbReference>
<reference evidence="10 11" key="1">
    <citation type="submission" date="2022-05" db="EMBL/GenBank/DDBJ databases">
        <title>Chromosome-level reference genomes for two strains of Caenorhabditis briggsae: an improved platform for comparative genomics.</title>
        <authorList>
            <person name="Stevens L."/>
            <person name="Andersen E.C."/>
        </authorList>
    </citation>
    <scope>NUCLEOTIDE SEQUENCE [LARGE SCALE GENOMIC DNA]</scope>
    <source>
        <strain evidence="10">QX1410_ONT</strain>
        <tissue evidence="10">Whole-organism</tissue>
    </source>
</reference>
<feature type="signal peptide" evidence="7">
    <location>
        <begin position="1"/>
        <end position="19"/>
    </location>
</feature>
<dbReference type="PROSITE" id="PS50056">
    <property type="entry name" value="TYR_PHOSPHATASE_2"/>
    <property type="match status" value="1"/>
</dbReference>
<evidence type="ECO:0000259" key="8">
    <source>
        <dbReference type="PROSITE" id="PS50055"/>
    </source>
</evidence>
<dbReference type="SMART" id="SM00404">
    <property type="entry name" value="PTPc_motif"/>
    <property type="match status" value="1"/>
</dbReference>
<feature type="compositionally biased region" description="Polar residues" evidence="5">
    <location>
        <begin position="34"/>
        <end position="45"/>
    </location>
</feature>
<proteinExistence type="predicted"/>
<dbReference type="Pfam" id="PF00102">
    <property type="entry name" value="Y_phosphatase"/>
    <property type="match status" value="1"/>
</dbReference>
<feature type="compositionally biased region" description="Low complexity" evidence="5">
    <location>
        <begin position="1300"/>
        <end position="1329"/>
    </location>
</feature>
<dbReference type="InterPro" id="IPR000242">
    <property type="entry name" value="PTP_cat"/>
</dbReference>
<feature type="transmembrane region" description="Helical" evidence="6">
    <location>
        <begin position="1539"/>
        <end position="1567"/>
    </location>
</feature>
<keyword evidence="7" id="KW-0732">Signal</keyword>
<feature type="transmembrane region" description="Helical" evidence="6">
    <location>
        <begin position="1922"/>
        <end position="1942"/>
    </location>
</feature>
<dbReference type="SMART" id="SM00453">
    <property type="entry name" value="WSN"/>
    <property type="match status" value="1"/>
</dbReference>
<keyword evidence="2 6" id="KW-0812">Transmembrane</keyword>
<evidence type="ECO:0000256" key="5">
    <source>
        <dbReference type="SAM" id="MobiDB-lite"/>
    </source>
</evidence>
<feature type="compositionally biased region" description="Basic and acidic residues" evidence="5">
    <location>
        <begin position="77"/>
        <end position="96"/>
    </location>
</feature>
<dbReference type="SMART" id="SM00194">
    <property type="entry name" value="PTPc"/>
    <property type="match status" value="1"/>
</dbReference>
<protein>
    <submittedName>
        <fullName evidence="10">Uncharacterized protein</fullName>
    </submittedName>
</protein>
<feature type="domain" description="Tyrosine specific protein phosphatases" evidence="9">
    <location>
        <begin position="1116"/>
        <end position="1190"/>
    </location>
</feature>
<evidence type="ECO:0000313" key="11">
    <source>
        <dbReference type="Proteomes" id="UP000827892"/>
    </source>
</evidence>
<dbReference type="PANTHER" id="PTHR32525">
    <property type="entry name" value="PROTEIN-TYROSINE-PHOSPHATASE"/>
    <property type="match status" value="1"/>
</dbReference>
<feature type="domain" description="Tyrosine-protein phosphatase" evidence="8">
    <location>
        <begin position="950"/>
        <end position="1199"/>
    </location>
</feature>
<dbReference type="PROSITE" id="PS50055">
    <property type="entry name" value="TYR_PHOSPHATASE_PTP"/>
    <property type="match status" value="1"/>
</dbReference>
<evidence type="ECO:0000256" key="7">
    <source>
        <dbReference type="SAM" id="SignalP"/>
    </source>
</evidence>
<comment type="subcellular location">
    <subcellularLocation>
        <location evidence="1">Membrane</location>
        <topology evidence="1">Multi-pass membrane protein</topology>
    </subcellularLocation>
</comment>
<sequence length="1966" mass="221307">MLNRLIPLIGLSIVVLVNGSFPGIYQRPILSSHQRYKSPTHTQEGWSPDPDSHPRGTHDVSTNYDSSDSAHSPSDIHSSDTSHHDSAHSNDSAHSHIDHRRIRRAPNDPFETMVDRMEKISRVTNGIALQQGLTSHSIPIDTLISELLNLDSVSPDDINKINAEELQTLVTEMEELPNLLKNGFKEAERIEKRFLMYALMLEETEGIGNDVKIEGKDDYLNDVKALKAKNIVFEDWSYLKRFLEIFEMVETQNVSNDIFDNMQSMSSTLKNIKGVNLSDFTTFVDYKKLKHPDQIFKPNFGIQKAIAAFLNDRAVSEYRSVKDQPPTETIKEYLTAIDSIAGNSKKNLAAFRVLDQILLKSRQRVRLSRKLSETPGFSNGFNDLDLVFSDLKDDWVKEVVEGQSDALVKVLDSIRSLIKITGEVSDSSRFASGVQTIISNVFEHATSLSEFSGFFVDFVAHASDIVLETLANDMEAKNTKFDEFFSKIKTLSDILNALDDVFKIYETLASEEYLGKINKTLEITEFTAKTDSTKRRDQLKKSQEAKDIRELIKTANPSIAILKNAANIDQLLADIETGFPEIDEFTTGLSKFFEKMKELRGRKGVKLLKPAISTIQMLRNFQPNFGAFKEVTDRIPEIQKKMKDLKAFVSGFKPSESKENTELMKLPNVQKHSFILGSSTRVFKSMKLASDRKLNLDKTDIDFVLNENASLSWNLDSEDDKNLNNLDGLDAKLTDFYRDVDRIKSSAKVSNSTNLTSLNFTLAESINGLSLDFGAIGRSVEKMSKTSSKKSELLEFKTKLDSLDSMGLDYDSHQSDIGKSADSLSKMELFFANFSSAMAPPAQNLTAPHNSSLAHPVVVKEQNGLSIYLGAALAGAVVVGLTGAGFFLALRYFKNKRAHFDLPFSFGFRFLAIIRFKLTALHYRMLGMQYSDSFLYARYCMELYEHDSKENEEENAGTVTPEFDYDKNTGRLNETNRIVLKLKKLFNLDHYHGNMIEFRDGFLVALCKTPRANHGGGMDTRGPYWLAVAEKRALCVCIGKISGENPHVQPYFPRKVEAEETYNGGKVKVKCMSVEQICSGTMDMLTLRVKIKGMRAFTTQMIVFEDCPDDKFPTLKSFNGLVELIDIVHASKTPVFIACPTGTGYSAVLALALYNRQEIMEKHGKVTMGSLLNEVRNFRINAIESARQYLLALLLIIKDVIASISKHQEVPNEEIIKMSKDIDELFASSERLDANYKNSINDEQKMKQGLLRIESIEVTKKVPKAPKPSEAPKVPKASEAPKVPKASEAQQAPIAPNASKTQETQDIQKTQETQDTQETQQAPAATAPTVNANEIATGPEANEPAANSPPALTAEMVLKTENLCAPTRDPSTLAKDRVGESEARKKLRDAAEAARRATDDRYPHGMGFGFFKKKRPIPKGLEMERTQDGETMPKKKKNKKKKKAVAEEGMTICDDGMTMCDDEEMKEVKVEIPIAPASAPTEPKQGPKTQTMGVIGALSEVTSASEDALRLLLSVLAGYPLAVVHRTFFYNKSAQIQQIFFILVGLSIWYFNCGTAVIHPILSIFGAWIITNYMRGTDASVYAAHGLFLGHLLFGYWHHETDTYDITWTTPFCIMTLRFIGLVMDIYDGAQKPESLKPDQKLTAITDKPSLMEIAAFGLFFQGTLVGPQFTLSKFRSFVNGDWLDSEGKPPKSAFMPSIGRFLAGCTYMVLHQWGQFWIPDKWFNSDAFYGLSFFWRWSWVTLWFRLTMYKYCAMWLITEGASILSGLGHNGKDKEGNDKWDGVRDLHIIKWETGHDYNSVVESFNCGTNTFAKNHIHRRLRWLNNKLASHVVTLSYLAIWHGYHLGYFLLFGVELGCVQAQNQLYALIKRTPGWSEAIAQPIARPFIWLFGKIVISYSMGFAFLMFGLIKTKYWIGPVKSLYFIGFFIYFVFWPILHIVLLRVLPRHPKRPEEAAKTTVETKKEL</sequence>
<dbReference type="InterPro" id="IPR003125">
    <property type="entry name" value="WSN"/>
</dbReference>
<dbReference type="Gene3D" id="3.90.190.10">
    <property type="entry name" value="Protein tyrosine phosphatase superfamily"/>
    <property type="match status" value="1"/>
</dbReference>
<feature type="chain" id="PRO_5042291775" evidence="7">
    <location>
        <begin position="20"/>
        <end position="1966"/>
    </location>
</feature>
<dbReference type="InterPro" id="IPR004299">
    <property type="entry name" value="MBOAT_fam"/>
</dbReference>
<keyword evidence="4 6" id="KW-0472">Membrane</keyword>
<accession>A0AAE9D998</accession>
<evidence type="ECO:0000313" key="10">
    <source>
        <dbReference type="EMBL" id="ULT98992.1"/>
    </source>
</evidence>
<evidence type="ECO:0000256" key="4">
    <source>
        <dbReference type="ARBA" id="ARBA00023136"/>
    </source>
</evidence>
<dbReference type="GO" id="GO:0004725">
    <property type="term" value="F:protein tyrosine phosphatase activity"/>
    <property type="evidence" value="ECO:0007669"/>
    <property type="project" value="InterPro"/>
</dbReference>
<dbReference type="SUPFAM" id="SSF52799">
    <property type="entry name" value="(Phosphotyrosine protein) phosphatases II"/>
    <property type="match status" value="1"/>
</dbReference>
<evidence type="ECO:0000256" key="6">
    <source>
        <dbReference type="SAM" id="Phobius"/>
    </source>
</evidence>
<organism evidence="10 11">
    <name type="scientific">Caenorhabditis briggsae</name>
    <dbReference type="NCBI Taxonomy" id="6238"/>
    <lineage>
        <taxon>Eukaryota</taxon>
        <taxon>Metazoa</taxon>
        <taxon>Ecdysozoa</taxon>
        <taxon>Nematoda</taxon>
        <taxon>Chromadorea</taxon>
        <taxon>Rhabditida</taxon>
        <taxon>Rhabditina</taxon>
        <taxon>Rhabditomorpha</taxon>
        <taxon>Rhabditoidea</taxon>
        <taxon>Rhabditidae</taxon>
        <taxon>Peloderinae</taxon>
        <taxon>Caenorhabditis</taxon>
    </lineage>
</organism>
<dbReference type="InterPro" id="IPR029021">
    <property type="entry name" value="Prot-tyrosine_phosphatase-like"/>
</dbReference>
<feature type="compositionally biased region" description="Polar residues" evidence="5">
    <location>
        <begin position="59"/>
        <end position="70"/>
    </location>
</feature>
<feature type="transmembrane region" description="Helical" evidence="6">
    <location>
        <begin position="1823"/>
        <end position="1840"/>
    </location>
</feature>
<feature type="transmembrane region" description="Helical" evidence="6">
    <location>
        <begin position="902"/>
        <end position="923"/>
    </location>
</feature>
<dbReference type="InterPro" id="IPR000387">
    <property type="entry name" value="Tyr_Pase_dom"/>
</dbReference>
<feature type="region of interest" description="Disordered" evidence="5">
    <location>
        <begin position="34"/>
        <end position="110"/>
    </location>
</feature>
<dbReference type="Pfam" id="PF02206">
    <property type="entry name" value="WSN"/>
    <property type="match status" value="1"/>
</dbReference>
<evidence type="ECO:0000256" key="3">
    <source>
        <dbReference type="ARBA" id="ARBA00022989"/>
    </source>
</evidence>
<feature type="compositionally biased region" description="Basic and acidic residues" evidence="5">
    <location>
        <begin position="1374"/>
        <end position="1385"/>
    </location>
</feature>
<dbReference type="GO" id="GO:0016020">
    <property type="term" value="C:membrane"/>
    <property type="evidence" value="ECO:0007669"/>
    <property type="project" value="UniProtKB-SubCell"/>
</dbReference>
<feature type="transmembrane region" description="Helical" evidence="6">
    <location>
        <begin position="865"/>
        <end position="890"/>
    </location>
</feature>
<dbReference type="Proteomes" id="UP000827892">
    <property type="component" value="Chromosome III"/>
</dbReference>
<feature type="transmembrane region" description="Helical" evidence="6">
    <location>
        <begin position="1887"/>
        <end position="1910"/>
    </location>
</feature>
<gene>
    <name evidence="10" type="ORF">L3Y34_000384</name>
</gene>
<dbReference type="PANTHER" id="PTHR32525:SF0">
    <property type="entry name" value="DOMAIN OF UNKNOWN FUNCTION WSN DOMAIN-CONTAINING PROTEIN-RELATED"/>
    <property type="match status" value="1"/>
</dbReference>
<keyword evidence="3 6" id="KW-1133">Transmembrane helix</keyword>
<feature type="region of interest" description="Disordered" evidence="5">
    <location>
        <begin position="1366"/>
        <end position="1385"/>
    </location>
</feature>
<dbReference type="InterPro" id="IPR003595">
    <property type="entry name" value="Tyr_Pase_cat"/>
</dbReference>
<evidence type="ECO:0000259" key="9">
    <source>
        <dbReference type="PROSITE" id="PS50056"/>
    </source>
</evidence>
<name>A0AAE9D998_CAEBR</name>
<feature type="region of interest" description="Disordered" evidence="5">
    <location>
        <begin position="1261"/>
        <end position="1330"/>
    </location>
</feature>
<evidence type="ECO:0000256" key="2">
    <source>
        <dbReference type="ARBA" id="ARBA00022692"/>
    </source>
</evidence>
<dbReference type="Pfam" id="PF03062">
    <property type="entry name" value="MBOAT"/>
    <property type="match status" value="1"/>
</dbReference>
<evidence type="ECO:0000256" key="1">
    <source>
        <dbReference type="ARBA" id="ARBA00004141"/>
    </source>
</evidence>